<proteinExistence type="predicted"/>
<keyword evidence="3 5" id="KW-1133">Transmembrane helix</keyword>
<feature type="transmembrane region" description="Helical" evidence="5">
    <location>
        <begin position="352"/>
        <end position="375"/>
    </location>
</feature>
<feature type="transmembrane region" description="Helical" evidence="5">
    <location>
        <begin position="12"/>
        <end position="30"/>
    </location>
</feature>
<dbReference type="InterPro" id="IPR036259">
    <property type="entry name" value="MFS_trans_sf"/>
</dbReference>
<dbReference type="Gene3D" id="1.20.1250.20">
    <property type="entry name" value="MFS general substrate transporter like domains"/>
    <property type="match status" value="2"/>
</dbReference>
<feature type="transmembrane region" description="Helical" evidence="5">
    <location>
        <begin position="174"/>
        <end position="194"/>
    </location>
</feature>
<feature type="transmembrane region" description="Helical" evidence="5">
    <location>
        <begin position="141"/>
        <end position="162"/>
    </location>
</feature>
<evidence type="ECO:0000256" key="1">
    <source>
        <dbReference type="ARBA" id="ARBA00004127"/>
    </source>
</evidence>
<feature type="transmembrane region" description="Helical" evidence="5">
    <location>
        <begin position="293"/>
        <end position="314"/>
    </location>
</feature>
<feature type="transmembrane region" description="Helical" evidence="5">
    <location>
        <begin position="50"/>
        <end position="74"/>
    </location>
</feature>
<evidence type="ECO:0000313" key="8">
    <source>
        <dbReference type="Proteomes" id="UP001589814"/>
    </source>
</evidence>
<sequence length="441" mass="47020">MTDFHGVRRPLSVRRHILLVLLPFTFAYLISELVRNVNGVLAPALRQNFALTAFDLGLLTAAFLVALAGSQLVVGVLLDRYGPKRMVVATIGIAALACIGFALAEGLLQLMLARFLMGLGLCACWTGAYKANALWWPSERLPLVNAVTISFASLGSLLATWPTEVALAIFSWRWLFALLAGVIAALALFMLLAVPRHPQESRGSVSHWREQIDGMLGVARGRVFLVVAPLSFVTQGVWIAYQGLWAGEWLRESAGWSKSGAAMVLTALALSLVVGQMGFGVIADRLARSSRGLFRMTALLCATFIAVQVFLVIHPQGFHGVVWAAWGALTAGPILGYALLTRLVPPTVSGSAIALLNFCAVLSGALFQGGIGLVVDLMSEASTVAAQRLALCCLVALQLAALAWMWWGKRGLALNSAPSETAAMGSVSRETSVGDEAPPHY</sequence>
<evidence type="ECO:0000256" key="4">
    <source>
        <dbReference type="ARBA" id="ARBA00023136"/>
    </source>
</evidence>
<reference evidence="7 8" key="1">
    <citation type="submission" date="2024-09" db="EMBL/GenBank/DDBJ databases">
        <authorList>
            <person name="Sun Q."/>
            <person name="Mori K."/>
        </authorList>
    </citation>
    <scope>NUCLEOTIDE SEQUENCE [LARGE SCALE GENOMIC DNA]</scope>
    <source>
        <strain evidence="7 8">CCM 7415</strain>
    </source>
</reference>
<keyword evidence="2 5" id="KW-0812">Transmembrane</keyword>
<dbReference type="PANTHER" id="PTHR43826:SF3">
    <property type="entry name" value="GLUCOSE-6-PHOSPHATE EXCHANGER SLC37A4"/>
    <property type="match status" value="1"/>
</dbReference>
<feature type="transmembrane region" description="Helical" evidence="5">
    <location>
        <begin position="86"/>
        <end position="104"/>
    </location>
</feature>
<feature type="domain" description="Major facilitator superfamily (MFS) profile" evidence="6">
    <location>
        <begin position="20"/>
        <end position="441"/>
    </location>
</feature>
<dbReference type="InterPro" id="IPR020846">
    <property type="entry name" value="MFS_dom"/>
</dbReference>
<feature type="transmembrane region" description="Helical" evidence="5">
    <location>
        <begin position="261"/>
        <end position="281"/>
    </location>
</feature>
<dbReference type="InterPro" id="IPR011701">
    <property type="entry name" value="MFS"/>
</dbReference>
<name>A0ABV6G1M2_9GAMM</name>
<feature type="transmembrane region" description="Helical" evidence="5">
    <location>
        <begin position="110"/>
        <end position="129"/>
    </location>
</feature>
<dbReference type="Pfam" id="PF07690">
    <property type="entry name" value="MFS_1"/>
    <property type="match status" value="1"/>
</dbReference>
<gene>
    <name evidence="7" type="ORF">ACFFHW_05940</name>
</gene>
<dbReference type="InterPro" id="IPR051337">
    <property type="entry name" value="OPA_Antiporter"/>
</dbReference>
<feature type="transmembrane region" description="Helical" evidence="5">
    <location>
        <begin position="320"/>
        <end position="340"/>
    </location>
</feature>
<accession>A0ABV6G1M2</accession>
<organism evidence="7 8">
    <name type="scientific">Kushneria aurantia</name>
    <dbReference type="NCBI Taxonomy" id="504092"/>
    <lineage>
        <taxon>Bacteria</taxon>
        <taxon>Pseudomonadati</taxon>
        <taxon>Pseudomonadota</taxon>
        <taxon>Gammaproteobacteria</taxon>
        <taxon>Oceanospirillales</taxon>
        <taxon>Halomonadaceae</taxon>
        <taxon>Kushneria</taxon>
    </lineage>
</organism>
<evidence type="ECO:0000256" key="2">
    <source>
        <dbReference type="ARBA" id="ARBA00022692"/>
    </source>
</evidence>
<feature type="transmembrane region" description="Helical" evidence="5">
    <location>
        <begin position="223"/>
        <end position="241"/>
    </location>
</feature>
<evidence type="ECO:0000256" key="3">
    <source>
        <dbReference type="ARBA" id="ARBA00022989"/>
    </source>
</evidence>
<feature type="transmembrane region" description="Helical" evidence="5">
    <location>
        <begin position="387"/>
        <end position="407"/>
    </location>
</feature>
<dbReference type="SUPFAM" id="SSF103473">
    <property type="entry name" value="MFS general substrate transporter"/>
    <property type="match status" value="1"/>
</dbReference>
<protein>
    <submittedName>
        <fullName evidence="7">MFS transporter</fullName>
    </submittedName>
</protein>
<dbReference type="PROSITE" id="PS50850">
    <property type="entry name" value="MFS"/>
    <property type="match status" value="1"/>
</dbReference>
<evidence type="ECO:0000256" key="5">
    <source>
        <dbReference type="SAM" id="Phobius"/>
    </source>
</evidence>
<dbReference type="EMBL" id="JBHLVX010000020">
    <property type="protein sequence ID" value="MFC0267541.1"/>
    <property type="molecule type" value="Genomic_DNA"/>
</dbReference>
<evidence type="ECO:0000259" key="6">
    <source>
        <dbReference type="PROSITE" id="PS50850"/>
    </source>
</evidence>
<comment type="caution">
    <text evidence="7">The sequence shown here is derived from an EMBL/GenBank/DDBJ whole genome shotgun (WGS) entry which is preliminary data.</text>
</comment>
<comment type="subcellular location">
    <subcellularLocation>
        <location evidence="1">Endomembrane system</location>
        <topology evidence="1">Multi-pass membrane protein</topology>
    </subcellularLocation>
</comment>
<keyword evidence="4 5" id="KW-0472">Membrane</keyword>
<keyword evidence="8" id="KW-1185">Reference proteome</keyword>
<evidence type="ECO:0000313" key="7">
    <source>
        <dbReference type="EMBL" id="MFC0267541.1"/>
    </source>
</evidence>
<dbReference type="PANTHER" id="PTHR43826">
    <property type="entry name" value="GLUCOSE-6-PHOSPHATE EXCHANGER SLC37A4"/>
    <property type="match status" value="1"/>
</dbReference>
<dbReference type="Proteomes" id="UP001589814">
    <property type="component" value="Unassembled WGS sequence"/>
</dbReference>
<dbReference type="RefSeq" id="WP_169433455.1">
    <property type="nucleotide sequence ID" value="NZ_JBHLVX010000020.1"/>
</dbReference>